<reference evidence="2" key="3">
    <citation type="submission" date="2022-06" db="UniProtKB">
        <authorList>
            <consortium name="EnsemblPlants"/>
        </authorList>
    </citation>
    <scope>IDENTIFICATION</scope>
</reference>
<evidence type="ECO:0000313" key="2">
    <source>
        <dbReference type="EnsemblPlants" id="TuG1812G0400002942.01.T02"/>
    </source>
</evidence>
<keyword evidence="3" id="KW-1185">Reference proteome</keyword>
<organism evidence="2 3">
    <name type="scientific">Triticum urartu</name>
    <name type="common">Red wild einkorn</name>
    <name type="synonym">Crithodium urartu</name>
    <dbReference type="NCBI Taxonomy" id="4572"/>
    <lineage>
        <taxon>Eukaryota</taxon>
        <taxon>Viridiplantae</taxon>
        <taxon>Streptophyta</taxon>
        <taxon>Embryophyta</taxon>
        <taxon>Tracheophyta</taxon>
        <taxon>Spermatophyta</taxon>
        <taxon>Magnoliopsida</taxon>
        <taxon>Liliopsida</taxon>
        <taxon>Poales</taxon>
        <taxon>Poaceae</taxon>
        <taxon>BOP clade</taxon>
        <taxon>Pooideae</taxon>
        <taxon>Triticodae</taxon>
        <taxon>Triticeae</taxon>
        <taxon>Triticinae</taxon>
        <taxon>Triticum</taxon>
    </lineage>
</organism>
<feature type="compositionally biased region" description="Pro residues" evidence="1">
    <location>
        <begin position="11"/>
        <end position="20"/>
    </location>
</feature>
<dbReference type="Gramene" id="TuG1812G0400002942.01.T03">
    <property type="protein sequence ID" value="TuG1812G0400002942.01.T03"/>
    <property type="gene ID" value="TuG1812G0400002942.01"/>
</dbReference>
<reference evidence="3" key="1">
    <citation type="journal article" date="2013" name="Nature">
        <title>Draft genome of the wheat A-genome progenitor Triticum urartu.</title>
        <authorList>
            <person name="Ling H.Q."/>
            <person name="Zhao S."/>
            <person name="Liu D."/>
            <person name="Wang J."/>
            <person name="Sun H."/>
            <person name="Zhang C."/>
            <person name="Fan H."/>
            <person name="Li D."/>
            <person name="Dong L."/>
            <person name="Tao Y."/>
            <person name="Gao C."/>
            <person name="Wu H."/>
            <person name="Li Y."/>
            <person name="Cui Y."/>
            <person name="Guo X."/>
            <person name="Zheng S."/>
            <person name="Wang B."/>
            <person name="Yu K."/>
            <person name="Liang Q."/>
            <person name="Yang W."/>
            <person name="Lou X."/>
            <person name="Chen J."/>
            <person name="Feng M."/>
            <person name="Jian J."/>
            <person name="Zhang X."/>
            <person name="Luo G."/>
            <person name="Jiang Y."/>
            <person name="Liu J."/>
            <person name="Wang Z."/>
            <person name="Sha Y."/>
            <person name="Zhang B."/>
            <person name="Wu H."/>
            <person name="Tang D."/>
            <person name="Shen Q."/>
            <person name="Xue P."/>
            <person name="Zou S."/>
            <person name="Wang X."/>
            <person name="Liu X."/>
            <person name="Wang F."/>
            <person name="Yang Y."/>
            <person name="An X."/>
            <person name="Dong Z."/>
            <person name="Zhang K."/>
            <person name="Zhang X."/>
            <person name="Luo M.C."/>
            <person name="Dvorak J."/>
            <person name="Tong Y."/>
            <person name="Wang J."/>
            <person name="Yang H."/>
            <person name="Li Z."/>
            <person name="Wang D."/>
            <person name="Zhang A."/>
            <person name="Wang J."/>
        </authorList>
    </citation>
    <scope>NUCLEOTIDE SEQUENCE</scope>
    <source>
        <strain evidence="3">cv. G1812</strain>
    </source>
</reference>
<accession>A0A8R7U8S6</accession>
<feature type="compositionally biased region" description="Low complexity" evidence="1">
    <location>
        <begin position="1"/>
        <end position="10"/>
    </location>
</feature>
<dbReference type="Proteomes" id="UP000015106">
    <property type="component" value="Chromosome 4"/>
</dbReference>
<proteinExistence type="predicted"/>
<dbReference type="EnsemblPlants" id="TuG1812G0400002942.01.T01">
    <property type="protein sequence ID" value="TuG1812G0400002942.01.T01"/>
    <property type="gene ID" value="TuG1812G0400002942.01"/>
</dbReference>
<dbReference type="Gramene" id="TuG1812G0400002942.01.T02">
    <property type="protein sequence ID" value="TuG1812G0400002942.01.T02"/>
    <property type="gene ID" value="TuG1812G0400002942.01"/>
</dbReference>
<dbReference type="Gramene" id="TuG1812G0400002942.01.T01">
    <property type="protein sequence ID" value="TuG1812G0400002942.01.T01"/>
    <property type="gene ID" value="TuG1812G0400002942.01"/>
</dbReference>
<feature type="region of interest" description="Disordered" evidence="1">
    <location>
        <begin position="1"/>
        <end position="34"/>
    </location>
</feature>
<name>A0A8R7U8S6_TRIUA</name>
<evidence type="ECO:0000256" key="1">
    <source>
        <dbReference type="SAM" id="MobiDB-lite"/>
    </source>
</evidence>
<sequence>MRQCCSSAPPRATPPSPRAPTPSSSYSSVPPSRPPATPCLVALQRRLTHARPTLEHAAPRCPVFFFSVALCEICPMLGLDLHKRLREREHSEDAHCGLWKRKRTCCCIRAPVGGA</sequence>
<dbReference type="EnsemblPlants" id="TuG1812G0400002942.01.T02">
    <property type="protein sequence ID" value="TuG1812G0400002942.01.T02"/>
    <property type="gene ID" value="TuG1812G0400002942.01"/>
</dbReference>
<evidence type="ECO:0000313" key="3">
    <source>
        <dbReference type="Proteomes" id="UP000015106"/>
    </source>
</evidence>
<dbReference type="AlphaFoldDB" id="A0A8R7U8S6"/>
<feature type="compositionally biased region" description="Low complexity" evidence="1">
    <location>
        <begin position="21"/>
        <end position="30"/>
    </location>
</feature>
<reference evidence="2" key="2">
    <citation type="submission" date="2018-03" db="EMBL/GenBank/DDBJ databases">
        <title>The Triticum urartu genome reveals the dynamic nature of wheat genome evolution.</title>
        <authorList>
            <person name="Ling H."/>
            <person name="Ma B."/>
            <person name="Shi X."/>
            <person name="Liu H."/>
            <person name="Dong L."/>
            <person name="Sun H."/>
            <person name="Cao Y."/>
            <person name="Gao Q."/>
            <person name="Zheng S."/>
            <person name="Li Y."/>
            <person name="Yu Y."/>
            <person name="Du H."/>
            <person name="Qi M."/>
            <person name="Li Y."/>
            <person name="Yu H."/>
            <person name="Cui Y."/>
            <person name="Wang N."/>
            <person name="Chen C."/>
            <person name="Wu H."/>
            <person name="Zhao Y."/>
            <person name="Zhang J."/>
            <person name="Li Y."/>
            <person name="Zhou W."/>
            <person name="Zhang B."/>
            <person name="Hu W."/>
            <person name="Eijk M."/>
            <person name="Tang J."/>
            <person name="Witsenboer H."/>
            <person name="Zhao S."/>
            <person name="Li Z."/>
            <person name="Zhang A."/>
            <person name="Wang D."/>
            <person name="Liang C."/>
        </authorList>
    </citation>
    <scope>NUCLEOTIDE SEQUENCE [LARGE SCALE GENOMIC DNA]</scope>
    <source>
        <strain evidence="2">cv. G1812</strain>
    </source>
</reference>
<protein>
    <submittedName>
        <fullName evidence="2">Uncharacterized protein</fullName>
    </submittedName>
</protein>
<dbReference type="EnsemblPlants" id="TuG1812G0400002942.01.T03">
    <property type="protein sequence ID" value="TuG1812G0400002942.01.T03"/>
    <property type="gene ID" value="TuG1812G0400002942.01"/>
</dbReference>